<dbReference type="EMBL" id="MCFJ01000006">
    <property type="protein sequence ID" value="ORY64816.1"/>
    <property type="molecule type" value="Genomic_DNA"/>
</dbReference>
<gene>
    <name evidence="3" type="ORF">BCR38DRAFT_523397</name>
</gene>
<accession>A0A1Y2E0E0</accession>
<name>A0A1Y2E0E0_9PEZI</name>
<feature type="region of interest" description="Disordered" evidence="1">
    <location>
        <begin position="1"/>
        <end position="37"/>
    </location>
</feature>
<dbReference type="OrthoDB" id="5428040at2759"/>
<organism evidence="3 4">
    <name type="scientific">Pseudomassariella vexata</name>
    <dbReference type="NCBI Taxonomy" id="1141098"/>
    <lineage>
        <taxon>Eukaryota</taxon>
        <taxon>Fungi</taxon>
        <taxon>Dikarya</taxon>
        <taxon>Ascomycota</taxon>
        <taxon>Pezizomycotina</taxon>
        <taxon>Sordariomycetes</taxon>
        <taxon>Xylariomycetidae</taxon>
        <taxon>Amphisphaeriales</taxon>
        <taxon>Pseudomassariaceae</taxon>
        <taxon>Pseudomassariella</taxon>
    </lineage>
</organism>
<keyword evidence="2" id="KW-1133">Transmembrane helix</keyword>
<protein>
    <submittedName>
        <fullName evidence="3">Uncharacterized protein</fullName>
    </submittedName>
</protein>
<feature type="transmembrane region" description="Helical" evidence="2">
    <location>
        <begin position="175"/>
        <end position="196"/>
    </location>
</feature>
<dbReference type="InParanoid" id="A0A1Y2E0E0"/>
<evidence type="ECO:0000256" key="2">
    <source>
        <dbReference type="SAM" id="Phobius"/>
    </source>
</evidence>
<dbReference type="AlphaFoldDB" id="A0A1Y2E0E0"/>
<comment type="caution">
    <text evidence="3">The sequence shown here is derived from an EMBL/GenBank/DDBJ whole genome shotgun (WGS) entry which is preliminary data.</text>
</comment>
<proteinExistence type="predicted"/>
<reference evidence="3 4" key="1">
    <citation type="submission" date="2016-07" db="EMBL/GenBank/DDBJ databases">
        <title>Pervasive Adenine N6-methylation of Active Genes in Fungi.</title>
        <authorList>
            <consortium name="DOE Joint Genome Institute"/>
            <person name="Mondo S.J."/>
            <person name="Dannebaum R.O."/>
            <person name="Kuo R.C."/>
            <person name="Labutti K."/>
            <person name="Haridas S."/>
            <person name="Kuo A."/>
            <person name="Salamov A."/>
            <person name="Ahrendt S.R."/>
            <person name="Lipzen A."/>
            <person name="Sullivan W."/>
            <person name="Andreopoulos W.B."/>
            <person name="Clum A."/>
            <person name="Lindquist E."/>
            <person name="Daum C."/>
            <person name="Ramamoorthy G.K."/>
            <person name="Gryganskyi A."/>
            <person name="Culley D."/>
            <person name="Magnuson J.K."/>
            <person name="James T.Y."/>
            <person name="O'Malley M.A."/>
            <person name="Stajich J.E."/>
            <person name="Spatafora J.W."/>
            <person name="Visel A."/>
            <person name="Grigoriev I.V."/>
        </authorList>
    </citation>
    <scope>NUCLEOTIDE SEQUENCE [LARGE SCALE GENOMIC DNA]</scope>
    <source>
        <strain evidence="3 4">CBS 129021</strain>
    </source>
</reference>
<dbReference type="RefSeq" id="XP_040715969.1">
    <property type="nucleotide sequence ID" value="XM_040865258.1"/>
</dbReference>
<feature type="region of interest" description="Disordered" evidence="1">
    <location>
        <begin position="264"/>
        <end position="283"/>
    </location>
</feature>
<keyword evidence="4" id="KW-1185">Reference proteome</keyword>
<dbReference type="GeneID" id="63781470"/>
<feature type="transmembrane region" description="Helical" evidence="2">
    <location>
        <begin position="109"/>
        <end position="131"/>
    </location>
</feature>
<feature type="compositionally biased region" description="Polar residues" evidence="1">
    <location>
        <begin position="12"/>
        <end position="22"/>
    </location>
</feature>
<keyword evidence="2" id="KW-0812">Transmembrane</keyword>
<feature type="transmembrane region" description="Helical" evidence="2">
    <location>
        <begin position="55"/>
        <end position="76"/>
    </location>
</feature>
<evidence type="ECO:0000313" key="4">
    <source>
        <dbReference type="Proteomes" id="UP000193689"/>
    </source>
</evidence>
<dbReference type="Proteomes" id="UP000193689">
    <property type="component" value="Unassembled WGS sequence"/>
</dbReference>
<sequence length="283" mass="30851">MNDSRKHLLSPLTPSTVEFSPSKTDEDGFPRTPLYPPGPPPQKLHWKDAIGGSGWAILLTGLTVTLLSMALLIFLWTANQSFEGRDAPALWRWIVLQGKTTPAITFTSLLLRVGITLQAGLCTSLVAALLLQRRQVPLAQVAQFSALRSGNTSPDKLMMLLIQTWWAKRFNSIPIAYLCLLFLGSVAIQFSSTILVQDLGDTSIVGSYKNQSVNPGPERGRSGDKFLKTLSATDEDIMNKNAVLLSSIVDYSARPQVVTPFGQTELRLPTPDSNGVSDTGLIE</sequence>
<evidence type="ECO:0000313" key="3">
    <source>
        <dbReference type="EMBL" id="ORY64816.1"/>
    </source>
</evidence>
<evidence type="ECO:0000256" key="1">
    <source>
        <dbReference type="SAM" id="MobiDB-lite"/>
    </source>
</evidence>
<keyword evidence="2" id="KW-0472">Membrane</keyword>